<gene>
    <name evidence="9" type="ORF">TCAL_06724</name>
</gene>
<dbReference type="PANTHER" id="PTHR10357">
    <property type="entry name" value="ALPHA-AMYLASE FAMILY MEMBER"/>
    <property type="match status" value="1"/>
</dbReference>
<evidence type="ECO:0000256" key="6">
    <source>
        <dbReference type="SAM" id="MobiDB-lite"/>
    </source>
</evidence>
<feature type="domain" description="Glycosyl hydrolase family 13 catalytic" evidence="8">
    <location>
        <begin position="142"/>
        <end position="573"/>
    </location>
</feature>
<protein>
    <recommendedName>
        <fullName evidence="3">alpha-glucosidase</fullName>
        <ecNumber evidence="3">3.2.1.20</ecNumber>
    </recommendedName>
</protein>
<keyword evidence="5" id="KW-0326">Glycosidase</keyword>
<keyword evidence="5" id="KW-0378">Hydrolase</keyword>
<feature type="compositionally biased region" description="Basic and acidic residues" evidence="6">
    <location>
        <begin position="20"/>
        <end position="32"/>
    </location>
</feature>
<keyword evidence="7" id="KW-1133">Transmembrane helix</keyword>
<evidence type="ECO:0000256" key="1">
    <source>
        <dbReference type="ARBA" id="ARBA00001657"/>
    </source>
</evidence>
<evidence type="ECO:0000256" key="4">
    <source>
        <dbReference type="ARBA" id="ARBA00023180"/>
    </source>
</evidence>
<feature type="compositionally biased region" description="Basic and acidic residues" evidence="6">
    <location>
        <begin position="1"/>
        <end position="12"/>
    </location>
</feature>
<dbReference type="EMBL" id="VCGU01000008">
    <property type="protein sequence ID" value="TRY71916.1"/>
    <property type="molecule type" value="Genomic_DNA"/>
</dbReference>
<keyword evidence="4" id="KW-0325">Glycoprotein</keyword>
<dbReference type="SMART" id="SM00642">
    <property type="entry name" value="Aamy"/>
    <property type="match status" value="1"/>
</dbReference>
<dbReference type="AlphaFoldDB" id="A0A553P2K0"/>
<dbReference type="OrthoDB" id="1740265at2759"/>
<evidence type="ECO:0000259" key="8">
    <source>
        <dbReference type="SMART" id="SM00642"/>
    </source>
</evidence>
<keyword evidence="10" id="KW-1185">Reference proteome</keyword>
<comment type="catalytic activity">
    <reaction evidence="1">
        <text>Hydrolysis of terminal, non-reducing (1-&gt;4)-linked alpha-D-glucose residues with release of alpha-D-glucose.</text>
        <dbReference type="EC" id="3.2.1.20"/>
    </reaction>
</comment>
<dbReference type="SUPFAM" id="SSF51445">
    <property type="entry name" value="(Trans)glycosidases"/>
    <property type="match status" value="1"/>
</dbReference>
<dbReference type="InterPro" id="IPR045857">
    <property type="entry name" value="O16G_dom_2"/>
</dbReference>
<dbReference type="FunFam" id="3.90.400.10:FF:000001">
    <property type="entry name" value="Maltase A3, isoform A"/>
    <property type="match status" value="1"/>
</dbReference>
<evidence type="ECO:0000313" key="9">
    <source>
        <dbReference type="EMBL" id="TRY71916.1"/>
    </source>
</evidence>
<dbReference type="Gene3D" id="3.90.400.10">
    <property type="entry name" value="Oligo-1,6-glucosidase, Domain 2"/>
    <property type="match status" value="1"/>
</dbReference>
<dbReference type="InterPro" id="IPR013780">
    <property type="entry name" value="Glyco_hydro_b"/>
</dbReference>
<dbReference type="Proteomes" id="UP000318571">
    <property type="component" value="Chromosome 7"/>
</dbReference>
<organism evidence="9 10">
    <name type="scientific">Tigriopus californicus</name>
    <name type="common">Marine copepod</name>
    <dbReference type="NCBI Taxonomy" id="6832"/>
    <lineage>
        <taxon>Eukaryota</taxon>
        <taxon>Metazoa</taxon>
        <taxon>Ecdysozoa</taxon>
        <taxon>Arthropoda</taxon>
        <taxon>Crustacea</taxon>
        <taxon>Multicrustacea</taxon>
        <taxon>Hexanauplia</taxon>
        <taxon>Copepoda</taxon>
        <taxon>Harpacticoida</taxon>
        <taxon>Harpacticidae</taxon>
        <taxon>Tigriopus</taxon>
    </lineage>
</organism>
<evidence type="ECO:0000256" key="7">
    <source>
        <dbReference type="SAM" id="Phobius"/>
    </source>
</evidence>
<comment type="caution">
    <text evidence="9">The sequence shown here is derived from an EMBL/GenBank/DDBJ whole genome shotgun (WGS) entry which is preliminary data.</text>
</comment>
<dbReference type="InterPro" id="IPR006047">
    <property type="entry name" value="GH13_cat_dom"/>
</dbReference>
<feature type="transmembrane region" description="Helical" evidence="7">
    <location>
        <begin position="99"/>
        <end position="121"/>
    </location>
</feature>
<dbReference type="Pfam" id="PF00128">
    <property type="entry name" value="Alpha-amylase"/>
    <property type="match status" value="1"/>
</dbReference>
<keyword evidence="7" id="KW-0812">Transmembrane</keyword>
<evidence type="ECO:0000256" key="5">
    <source>
        <dbReference type="ARBA" id="ARBA00023295"/>
    </source>
</evidence>
<evidence type="ECO:0000256" key="3">
    <source>
        <dbReference type="ARBA" id="ARBA00012741"/>
    </source>
</evidence>
<dbReference type="InterPro" id="IPR017853">
    <property type="entry name" value="GH"/>
</dbReference>
<dbReference type="Pfam" id="PF16028">
    <property type="entry name" value="SLC3A2_N"/>
    <property type="match status" value="1"/>
</dbReference>
<proteinExistence type="inferred from homology"/>
<keyword evidence="7" id="KW-0472">Membrane</keyword>
<dbReference type="GO" id="GO:0004558">
    <property type="term" value="F:alpha-1,4-glucosidase activity"/>
    <property type="evidence" value="ECO:0007669"/>
    <property type="project" value="UniProtKB-EC"/>
</dbReference>
<comment type="similarity">
    <text evidence="2">Belongs to the glycosyl hydrolase 13 family.</text>
</comment>
<dbReference type="Gene3D" id="2.60.40.1180">
    <property type="entry name" value="Golgi alpha-mannosidase II"/>
    <property type="match status" value="1"/>
</dbReference>
<reference evidence="9 10" key="1">
    <citation type="journal article" date="2018" name="Nat. Ecol. Evol.">
        <title>Genomic signatures of mitonuclear coevolution across populations of Tigriopus californicus.</title>
        <authorList>
            <person name="Barreto F.S."/>
            <person name="Watson E.T."/>
            <person name="Lima T.G."/>
            <person name="Willett C.S."/>
            <person name="Edmands S."/>
            <person name="Li W."/>
            <person name="Burton R.S."/>
        </authorList>
    </citation>
    <scope>NUCLEOTIDE SEQUENCE [LARGE SCALE GENOMIC DNA]</scope>
    <source>
        <strain evidence="9 10">San Diego</strain>
    </source>
</reference>
<feature type="region of interest" description="Disordered" evidence="6">
    <location>
        <begin position="1"/>
        <end position="42"/>
    </location>
</feature>
<name>A0A553P2K0_TIGCA</name>
<dbReference type="Gene3D" id="3.20.20.80">
    <property type="entry name" value="Glycosidases"/>
    <property type="match status" value="1"/>
</dbReference>
<dbReference type="GO" id="GO:0005975">
    <property type="term" value="P:carbohydrate metabolic process"/>
    <property type="evidence" value="ECO:0007669"/>
    <property type="project" value="InterPro"/>
</dbReference>
<sequence>MGDNVDDKKAETAQEQGQDESVKNESQEREEMSPNNDTDNVAMMEEDPTRAKFINSGDSKVEIGNDGKGAGAGSNLYPAMTKAELMKYANDPFWVKLRWGLFILFWLVWLGMLVVSIYIIVVAPKCYRPAPKEWWQKEPVYEVYAKSFKDSDDDGKGDLNGITSKVDYLAALGVGSVWISPVYSSPMKDHGYDVSNYVDIDPTFGDLQDFKDLLAKLEEHGLKLIMDFVPNHSSDQHDWFKKSVDREDPYTDYYVWKDGSPGNPPTNWKSVFNGSMWEYHPKRGQYYLHQFYKEQPDLNLRNPKVVEEMKNVMRFWLDLGVDGFRIDAVPHFFEDEGYMNEKELIAQSDTYKSVERTYTYNLPECLDLLREFRQVLDAKTAEDETKPRIMMTEAYLDIPDLVKYYGQVVNDSFGDISHLPLNLNFLEAFKTEEDLTPIKLKETIDNYLGALPDKAKTWPNFNLANHDQSRPASRFGQQLAGAMQMVMMMLPGTPITYYGEEIGMTDTEMANPEDYRDPARTPMQWDDSAQAGFTSGTPWLPINSNYAEVNVAAQDKTEVNSFLNVYKKLAELRTQPSVLFGSTHMVVRDEVFFLSRIRKGNPGYLTIVNFGDSPVSTNVTMSDALPNLGNKGIVEVRTTAKTEAKATSGEAVKFEDIKLKPKEAIVVNFVPNF</sequence>
<accession>A0A553P2K0</accession>
<dbReference type="PANTHER" id="PTHR10357:SF179">
    <property type="entry name" value="NEUTRAL AND BASIC AMINO ACID TRANSPORT PROTEIN RBAT"/>
    <property type="match status" value="1"/>
</dbReference>
<dbReference type="EC" id="3.2.1.20" evidence="3"/>
<dbReference type="InterPro" id="IPR031984">
    <property type="entry name" value="SLC3A2_N"/>
</dbReference>
<evidence type="ECO:0000256" key="2">
    <source>
        <dbReference type="ARBA" id="ARBA00008061"/>
    </source>
</evidence>
<evidence type="ECO:0000313" key="10">
    <source>
        <dbReference type="Proteomes" id="UP000318571"/>
    </source>
</evidence>
<dbReference type="OMA" id="PNGEKWA"/>
<dbReference type="STRING" id="6832.A0A553P2K0"/>